<keyword evidence="2" id="KW-0012">Acyltransferase</keyword>
<comment type="caution">
    <text evidence="3">The sequence shown here is derived from an EMBL/GenBank/DDBJ whole genome shotgun (WGS) entry which is preliminary data.</text>
</comment>
<dbReference type="InterPro" id="IPR023213">
    <property type="entry name" value="CAT-like_dom_sf"/>
</dbReference>
<dbReference type="Pfam" id="PF02458">
    <property type="entry name" value="Transferase"/>
    <property type="match status" value="1"/>
</dbReference>
<dbReference type="SUPFAM" id="SSF48371">
    <property type="entry name" value="ARM repeat"/>
    <property type="match status" value="1"/>
</dbReference>
<dbReference type="InterPro" id="IPR051504">
    <property type="entry name" value="Plant_metabolite_acyltrans"/>
</dbReference>
<dbReference type="PANTHER" id="PTHR31625">
    <property type="match status" value="1"/>
</dbReference>
<gene>
    <name evidence="3" type="ORF">SADUNF_Sadunf04G0068200</name>
</gene>
<dbReference type="InterPro" id="IPR011989">
    <property type="entry name" value="ARM-like"/>
</dbReference>
<proteinExistence type="predicted"/>
<protein>
    <submittedName>
        <fullName evidence="3">Uncharacterized protein</fullName>
    </submittedName>
</protein>
<evidence type="ECO:0000256" key="1">
    <source>
        <dbReference type="ARBA" id="ARBA00022679"/>
    </source>
</evidence>
<dbReference type="GO" id="GO:0016747">
    <property type="term" value="F:acyltransferase activity, transferring groups other than amino-acyl groups"/>
    <property type="evidence" value="ECO:0007669"/>
    <property type="project" value="UniProtKB-ARBA"/>
</dbReference>
<evidence type="ECO:0000313" key="3">
    <source>
        <dbReference type="EMBL" id="KAF9683959.1"/>
    </source>
</evidence>
<sequence>MASTKPVNILEICHVSPSSTSPESSTELSLPLIFSDIFNLKFPPVQGIFFYKLTELTPTFFNSVVLPKVKHSLSLTLSHFRPLAGNLTWPPSSTKPIITYNTPEDGIKLTVAESSADFERLYNEIHYAIESHPYLPNVSISDTIASTLAIQITLFPNKGFCIGHTINHAVLDGLSTSFFMNAWARICKQLVDGKMESPTLLPEELTPFFNRTIVQDPEGLDMWYLKFWLGVKSPGSDNNPRSLKSFTLPETPPNLLRTTFELYREEVQKLREMVTFQLDNSGSKEETNQTKPVYFSTYVLVFAHTLVCALEAKGLNSNEKIKMLVTVDCRSRLSPPLPKNYIGNCVSSFDTVMEGEALMRENGVAYVAKRLNEMIKGLDNRSVLKGAKERLPYKDCEPNTRQVRSVGTNRFGMYGVDFGWGKPSNVEVTTIDRFGSFSIMESKEESGGVEVGVVLKEHEMKIFRSLGNDVVGVLGNGDVLPLSINETNKPDEVLEDLLNISDENAHIDNSVLVTKQNIQAPSEDGRLQLESDNLGDKAASENMAGSSSSYGTLYSLPCGLRTIEILADALPKIVPYVLINHREVCLRLISSSSASEFCLFQACVRLAKNVGEMRTETELLRQCWEQVSSINHMYEERRLLVAQSCGELAEFVRPEIRDSLILSIVQQLIEDSAIVVREAAAHNLSLLLPLFPNVDKYFKVEELMFHLVRDPSGVVVDTALKELLPAVIK</sequence>
<accession>A0A835N0K1</accession>
<dbReference type="EMBL" id="JADGMS010000004">
    <property type="protein sequence ID" value="KAF9683959.1"/>
    <property type="molecule type" value="Genomic_DNA"/>
</dbReference>
<dbReference type="OrthoDB" id="1862401at2759"/>
<keyword evidence="4" id="KW-1185">Reference proteome</keyword>
<dbReference type="Gene3D" id="1.25.10.10">
    <property type="entry name" value="Leucine-rich Repeat Variant"/>
    <property type="match status" value="1"/>
</dbReference>
<name>A0A835N0K1_9ROSI</name>
<dbReference type="AlphaFoldDB" id="A0A835N0K1"/>
<evidence type="ECO:0000313" key="4">
    <source>
        <dbReference type="Proteomes" id="UP000657918"/>
    </source>
</evidence>
<dbReference type="InterPro" id="IPR016024">
    <property type="entry name" value="ARM-type_fold"/>
</dbReference>
<reference evidence="3 4" key="1">
    <citation type="submission" date="2020-10" db="EMBL/GenBank/DDBJ databases">
        <title>Plant Genome Project.</title>
        <authorList>
            <person name="Zhang R.-G."/>
        </authorList>
    </citation>
    <scope>NUCLEOTIDE SEQUENCE [LARGE SCALE GENOMIC DNA]</scope>
    <source>
        <strain evidence="3">FAFU-HL-1</strain>
        <tissue evidence="3">Leaf</tissue>
    </source>
</reference>
<organism evidence="3 4">
    <name type="scientific">Salix dunnii</name>
    <dbReference type="NCBI Taxonomy" id="1413687"/>
    <lineage>
        <taxon>Eukaryota</taxon>
        <taxon>Viridiplantae</taxon>
        <taxon>Streptophyta</taxon>
        <taxon>Embryophyta</taxon>
        <taxon>Tracheophyta</taxon>
        <taxon>Spermatophyta</taxon>
        <taxon>Magnoliopsida</taxon>
        <taxon>eudicotyledons</taxon>
        <taxon>Gunneridae</taxon>
        <taxon>Pentapetalae</taxon>
        <taxon>rosids</taxon>
        <taxon>fabids</taxon>
        <taxon>Malpighiales</taxon>
        <taxon>Salicaceae</taxon>
        <taxon>Saliceae</taxon>
        <taxon>Salix</taxon>
    </lineage>
</organism>
<dbReference type="Gene3D" id="3.30.559.10">
    <property type="entry name" value="Chloramphenicol acetyltransferase-like domain"/>
    <property type="match status" value="2"/>
</dbReference>
<evidence type="ECO:0000256" key="2">
    <source>
        <dbReference type="ARBA" id="ARBA00023315"/>
    </source>
</evidence>
<dbReference type="Proteomes" id="UP000657918">
    <property type="component" value="Chromosome 4"/>
</dbReference>
<keyword evidence="1" id="KW-0808">Transferase</keyword>